<reference evidence="3" key="1">
    <citation type="submission" date="2017-10" db="EMBL/GenBank/DDBJ databases">
        <authorList>
            <person name="Regsiter A."/>
            <person name="William W."/>
        </authorList>
    </citation>
    <scope>NUCLEOTIDE SEQUENCE [LARGE SCALE GENOMIC DNA]</scope>
</reference>
<evidence type="ECO:0000313" key="2">
    <source>
        <dbReference type="EMBL" id="SOR32073.1"/>
    </source>
</evidence>
<dbReference type="Proteomes" id="UP000233769">
    <property type="component" value="Chromosome tk0001"/>
</dbReference>
<evidence type="ECO:0000256" key="1">
    <source>
        <dbReference type="SAM" id="MobiDB-lite"/>
    </source>
</evidence>
<accession>A0A2N9AXM9</accession>
<organism evidence="2 3">
    <name type="scientific">Methylorubrum extorquens</name>
    <name type="common">Methylobacterium dichloromethanicum</name>
    <name type="synonym">Methylobacterium extorquens</name>
    <dbReference type="NCBI Taxonomy" id="408"/>
    <lineage>
        <taxon>Bacteria</taxon>
        <taxon>Pseudomonadati</taxon>
        <taxon>Pseudomonadota</taxon>
        <taxon>Alphaproteobacteria</taxon>
        <taxon>Hyphomicrobiales</taxon>
        <taxon>Methylobacteriaceae</taxon>
        <taxon>Methylorubrum</taxon>
    </lineage>
</organism>
<name>A0A2N9AXM9_METEX</name>
<proteinExistence type="predicted"/>
<protein>
    <submittedName>
        <fullName evidence="2">Uncharacterized protein</fullName>
    </submittedName>
</protein>
<sequence>MVPWSTACPDWEARILARRILVPDLPLFEAEAARADVPLPPPHTLPTTIAGARTGVSEA</sequence>
<dbReference type="AlphaFoldDB" id="A0A2N9AXM9"/>
<gene>
    <name evidence="2" type="ORF">TK0001_5507</name>
</gene>
<dbReference type="EMBL" id="LT962688">
    <property type="protein sequence ID" value="SOR32073.1"/>
    <property type="molecule type" value="Genomic_DNA"/>
</dbReference>
<feature type="region of interest" description="Disordered" evidence="1">
    <location>
        <begin position="37"/>
        <end position="59"/>
    </location>
</feature>
<evidence type="ECO:0000313" key="3">
    <source>
        <dbReference type="Proteomes" id="UP000233769"/>
    </source>
</evidence>